<keyword evidence="4" id="KW-1185">Reference proteome</keyword>
<evidence type="ECO:0000256" key="1">
    <source>
        <dbReference type="SAM" id="Coils"/>
    </source>
</evidence>
<gene>
    <name evidence="3" type="ORF">BD410DRAFT_845785</name>
</gene>
<protein>
    <submittedName>
        <fullName evidence="3">Uncharacterized protein</fullName>
    </submittedName>
</protein>
<dbReference type="VEuPathDB" id="FungiDB:BD410DRAFT_845785"/>
<keyword evidence="1" id="KW-0175">Coiled coil</keyword>
<evidence type="ECO:0000313" key="3">
    <source>
        <dbReference type="EMBL" id="TDL14729.1"/>
    </source>
</evidence>
<dbReference type="Proteomes" id="UP000294933">
    <property type="component" value="Unassembled WGS sequence"/>
</dbReference>
<feature type="coiled-coil region" evidence="1">
    <location>
        <begin position="44"/>
        <end position="106"/>
    </location>
</feature>
<evidence type="ECO:0000256" key="2">
    <source>
        <dbReference type="SAM" id="MobiDB-lite"/>
    </source>
</evidence>
<sequence>MDNSQTTTDLKRKHDGGSSLRLELNANPVTPQAEKALTRAMTRLRNARAIRNEHRDRCREAKTALAKLYDDLAAQEALVGQFEIKTEDAQETVDTLRDEYAALRDVCCDSPYKRELSGSDRKYIEESRVVRGGDAACKEPEM</sequence>
<dbReference type="EMBL" id="ML170312">
    <property type="protein sequence ID" value="TDL14729.1"/>
    <property type="molecule type" value="Genomic_DNA"/>
</dbReference>
<name>A0A4Y7PJK5_9AGAM</name>
<proteinExistence type="predicted"/>
<feature type="region of interest" description="Disordered" evidence="2">
    <location>
        <begin position="1"/>
        <end position="26"/>
    </location>
</feature>
<organism evidence="3 4">
    <name type="scientific">Rickenella mellea</name>
    <dbReference type="NCBI Taxonomy" id="50990"/>
    <lineage>
        <taxon>Eukaryota</taxon>
        <taxon>Fungi</taxon>
        <taxon>Dikarya</taxon>
        <taxon>Basidiomycota</taxon>
        <taxon>Agaricomycotina</taxon>
        <taxon>Agaricomycetes</taxon>
        <taxon>Hymenochaetales</taxon>
        <taxon>Rickenellaceae</taxon>
        <taxon>Rickenella</taxon>
    </lineage>
</organism>
<accession>A0A4Y7PJK5</accession>
<evidence type="ECO:0000313" key="4">
    <source>
        <dbReference type="Proteomes" id="UP000294933"/>
    </source>
</evidence>
<reference evidence="3 4" key="1">
    <citation type="submission" date="2018-06" db="EMBL/GenBank/DDBJ databases">
        <title>A transcriptomic atlas of mushroom development highlights an independent origin of complex multicellularity.</title>
        <authorList>
            <consortium name="DOE Joint Genome Institute"/>
            <person name="Krizsan K."/>
            <person name="Almasi E."/>
            <person name="Merenyi Z."/>
            <person name="Sahu N."/>
            <person name="Viragh M."/>
            <person name="Koszo T."/>
            <person name="Mondo S."/>
            <person name="Kiss B."/>
            <person name="Balint B."/>
            <person name="Kues U."/>
            <person name="Barry K."/>
            <person name="Hegedus J.C."/>
            <person name="Henrissat B."/>
            <person name="Johnson J."/>
            <person name="Lipzen A."/>
            <person name="Ohm R."/>
            <person name="Nagy I."/>
            <person name="Pangilinan J."/>
            <person name="Yan J."/>
            <person name="Xiong Y."/>
            <person name="Grigoriev I.V."/>
            <person name="Hibbett D.S."/>
            <person name="Nagy L.G."/>
        </authorList>
    </citation>
    <scope>NUCLEOTIDE SEQUENCE [LARGE SCALE GENOMIC DNA]</scope>
    <source>
        <strain evidence="3 4">SZMC22713</strain>
    </source>
</reference>
<dbReference type="AlphaFoldDB" id="A0A4Y7PJK5"/>